<comment type="caution">
    <text evidence="6">The sequence shown here is derived from an EMBL/GenBank/DDBJ whole genome shotgun (WGS) entry which is preliminary data.</text>
</comment>
<proteinExistence type="inferred from homology"/>
<comment type="similarity">
    <text evidence="2">Belongs to the AB hydrolase superfamily. LDAH family.</text>
</comment>
<organism evidence="6 7">
    <name type="scientific">Batrachochytrium salamandrivorans</name>
    <dbReference type="NCBI Taxonomy" id="1357716"/>
    <lineage>
        <taxon>Eukaryota</taxon>
        <taxon>Fungi</taxon>
        <taxon>Fungi incertae sedis</taxon>
        <taxon>Chytridiomycota</taxon>
        <taxon>Chytridiomycota incertae sedis</taxon>
        <taxon>Chytridiomycetes</taxon>
        <taxon>Rhizophydiales</taxon>
        <taxon>Rhizophydiales incertae sedis</taxon>
        <taxon>Batrachochytrium</taxon>
    </lineage>
</organism>
<evidence type="ECO:0000256" key="3">
    <source>
        <dbReference type="ARBA" id="ARBA00022677"/>
    </source>
</evidence>
<reference evidence="6 7" key="1">
    <citation type="submission" date="2021-02" db="EMBL/GenBank/DDBJ databases">
        <title>Variation within the Batrachochytrium salamandrivorans European outbreak.</title>
        <authorList>
            <person name="Kelly M."/>
            <person name="Pasmans F."/>
            <person name="Shea T.P."/>
            <person name="Munoz J.F."/>
            <person name="Carranza S."/>
            <person name="Cuomo C.A."/>
            <person name="Martel A."/>
        </authorList>
    </citation>
    <scope>NUCLEOTIDE SEQUENCE [LARGE SCALE GENOMIC DNA]</scope>
    <source>
        <strain evidence="6 7">AMFP18/2</strain>
    </source>
</reference>
<keyword evidence="7" id="KW-1185">Reference proteome</keyword>
<keyword evidence="3" id="KW-0551">Lipid droplet</keyword>
<dbReference type="InterPro" id="IPR029058">
    <property type="entry name" value="AB_hydrolase_fold"/>
</dbReference>
<evidence type="ECO:0008006" key="8">
    <source>
        <dbReference type="Google" id="ProtNLM"/>
    </source>
</evidence>
<dbReference type="Gene3D" id="3.40.50.1820">
    <property type="entry name" value="alpha/beta hydrolase"/>
    <property type="match status" value="1"/>
</dbReference>
<dbReference type="SUPFAM" id="SSF53474">
    <property type="entry name" value="alpha/beta-Hydrolases"/>
    <property type="match status" value="1"/>
</dbReference>
<dbReference type="Pfam" id="PF10230">
    <property type="entry name" value="LIDHydrolase"/>
    <property type="match status" value="1"/>
</dbReference>
<feature type="compositionally biased region" description="Basic residues" evidence="5">
    <location>
        <begin position="1"/>
        <end position="12"/>
    </location>
</feature>
<comment type="subcellular location">
    <subcellularLocation>
        <location evidence="1">Lipid droplet</location>
    </subcellularLocation>
</comment>
<evidence type="ECO:0000313" key="6">
    <source>
        <dbReference type="EMBL" id="KAH6591903.1"/>
    </source>
</evidence>
<accession>A0ABQ8F475</accession>
<evidence type="ECO:0000256" key="2">
    <source>
        <dbReference type="ARBA" id="ARBA00008300"/>
    </source>
</evidence>
<evidence type="ECO:0000256" key="5">
    <source>
        <dbReference type="SAM" id="MobiDB-lite"/>
    </source>
</evidence>
<evidence type="ECO:0000256" key="1">
    <source>
        <dbReference type="ARBA" id="ARBA00004502"/>
    </source>
</evidence>
<dbReference type="Proteomes" id="UP001648503">
    <property type="component" value="Unassembled WGS sequence"/>
</dbReference>
<evidence type="ECO:0000313" key="7">
    <source>
        <dbReference type="Proteomes" id="UP001648503"/>
    </source>
</evidence>
<sequence length="333" mass="37342">MSSSTIRRRRAPTTRQHMNRDAADTRTEDKPDGPSGYEIWNVGGHLTETLRYRALPSTSLIKHVAVFFPGNPGIIGYYQPYLQALYAEFDGTLEVVGCSYPGHSLYIEHKDTKALSLDMQISHKIAFFNTVTQNYPAMTTHYILIGHSLGAYMCLKVLGSQPEATIVRVVALFPTLHSIANTPQGQRARVYTLPPIRWTAQSILSCMTALLTPKLFSAIVGAITGMQGQILQVTARMLRSPTNVSNAMYLGACEMDQIRDLVHREALIQHADKFILYYGAEDGWSPVSHYEEMRKVLSCAQVMLCRRGIPHAFVIEHSDLLAKMTREWLNNVL</sequence>
<dbReference type="PANTHER" id="PTHR13390:SF0">
    <property type="entry name" value="LIPID DROPLET-ASSOCIATED HYDROLASE"/>
    <property type="match status" value="1"/>
</dbReference>
<evidence type="ECO:0000256" key="4">
    <source>
        <dbReference type="ARBA" id="ARBA00022801"/>
    </source>
</evidence>
<feature type="region of interest" description="Disordered" evidence="5">
    <location>
        <begin position="1"/>
        <end position="35"/>
    </location>
</feature>
<dbReference type="InterPro" id="IPR019363">
    <property type="entry name" value="LDAH"/>
</dbReference>
<feature type="compositionally biased region" description="Basic and acidic residues" evidence="5">
    <location>
        <begin position="18"/>
        <end position="32"/>
    </location>
</feature>
<name>A0ABQ8F475_9FUNG</name>
<gene>
    <name evidence="6" type="ORF">BASA50_008417</name>
</gene>
<dbReference type="PANTHER" id="PTHR13390">
    <property type="entry name" value="LIPASE"/>
    <property type="match status" value="1"/>
</dbReference>
<dbReference type="EMBL" id="JAFCIX010000393">
    <property type="protein sequence ID" value="KAH6591903.1"/>
    <property type="molecule type" value="Genomic_DNA"/>
</dbReference>
<protein>
    <recommendedName>
        <fullName evidence="8">Lipid droplet-associated hydrolase</fullName>
    </recommendedName>
</protein>
<keyword evidence="4" id="KW-0378">Hydrolase</keyword>